<feature type="domain" description="Calcineurin-like phosphoesterase" evidence="1">
    <location>
        <begin position="45"/>
        <end position="235"/>
    </location>
</feature>
<proteinExistence type="predicted"/>
<dbReference type="EMBL" id="QWET01000001">
    <property type="protein sequence ID" value="RIH66887.1"/>
    <property type="molecule type" value="Genomic_DNA"/>
</dbReference>
<evidence type="ECO:0000313" key="2">
    <source>
        <dbReference type="EMBL" id="RIH66887.1"/>
    </source>
</evidence>
<dbReference type="InterPro" id="IPR004843">
    <property type="entry name" value="Calcineurin-like_PHP"/>
</dbReference>
<evidence type="ECO:0000313" key="3">
    <source>
        <dbReference type="Proteomes" id="UP000266441"/>
    </source>
</evidence>
<protein>
    <recommendedName>
        <fullName evidence="1">Calcineurin-like phosphoesterase domain-containing protein</fullName>
    </recommendedName>
</protein>
<dbReference type="InterPro" id="IPR051918">
    <property type="entry name" value="STPP_CPPED1"/>
</dbReference>
<comment type="caution">
    <text evidence="2">The sequence shown here is derived from an EMBL/GenBank/DDBJ whole genome shotgun (WGS) entry which is preliminary data.</text>
</comment>
<dbReference type="Pfam" id="PF00149">
    <property type="entry name" value="Metallophos"/>
    <property type="match status" value="1"/>
</dbReference>
<name>A0A399D5N6_9BACT</name>
<gene>
    <name evidence="2" type="ORF">D1164_00170</name>
</gene>
<dbReference type="InterPro" id="IPR029052">
    <property type="entry name" value="Metallo-depent_PP-like"/>
</dbReference>
<organism evidence="2 3">
    <name type="scientific">Mariniphaga sediminis</name>
    <dbReference type="NCBI Taxonomy" id="1628158"/>
    <lineage>
        <taxon>Bacteria</taxon>
        <taxon>Pseudomonadati</taxon>
        <taxon>Bacteroidota</taxon>
        <taxon>Bacteroidia</taxon>
        <taxon>Marinilabiliales</taxon>
        <taxon>Prolixibacteraceae</taxon>
        <taxon>Mariniphaga</taxon>
    </lineage>
</organism>
<dbReference type="PANTHER" id="PTHR43143">
    <property type="entry name" value="METALLOPHOSPHOESTERASE, CALCINEURIN SUPERFAMILY"/>
    <property type="match status" value="1"/>
</dbReference>
<dbReference type="PANTHER" id="PTHR43143:SF1">
    <property type="entry name" value="SERINE_THREONINE-PROTEIN PHOSPHATASE CPPED1"/>
    <property type="match status" value="1"/>
</dbReference>
<keyword evidence="3" id="KW-1185">Reference proteome</keyword>
<sequence>MENQFKVENNLKRYTMQFIFTKYWLFLFSFFSLFSFTEPAPQTFTFVQVADTQLGFEDYEKDLQSFNQAVKQINEINPDFVIICGDLVNVANDSSYADFLNIKNKLKVPCYCVAGNHDIQKIPNDTSLVYYRKVIGKDYYSFMHKGYTFIIANTQLWNGEVENESEKHDHWFKKTLEVARKKKSSVFVAGHSPIYVEDPAEQTGYFNLPPAKRKEVLNLFRENNVVAYLSGHAHRLIVNNFEGTQMVTSETTSVNFDKRPLGFRVWKVSAGTVTHESVPLKY</sequence>
<reference evidence="2 3" key="1">
    <citation type="journal article" date="2015" name="Int. J. Syst. Evol. Microbiol.">
        <title>Mariniphaga sediminis sp. nov., isolated from coastal sediment.</title>
        <authorList>
            <person name="Wang F.Q."/>
            <person name="Shen Q.Y."/>
            <person name="Chen G.J."/>
            <person name="Du Z.J."/>
        </authorList>
    </citation>
    <scope>NUCLEOTIDE SEQUENCE [LARGE SCALE GENOMIC DNA]</scope>
    <source>
        <strain evidence="2 3">SY21</strain>
    </source>
</reference>
<dbReference type="AlphaFoldDB" id="A0A399D5N6"/>
<accession>A0A399D5N6</accession>
<evidence type="ECO:0000259" key="1">
    <source>
        <dbReference type="Pfam" id="PF00149"/>
    </source>
</evidence>
<dbReference type="SUPFAM" id="SSF56300">
    <property type="entry name" value="Metallo-dependent phosphatases"/>
    <property type="match status" value="1"/>
</dbReference>
<dbReference type="Gene3D" id="3.60.21.10">
    <property type="match status" value="1"/>
</dbReference>
<dbReference type="Proteomes" id="UP000266441">
    <property type="component" value="Unassembled WGS sequence"/>
</dbReference>
<dbReference type="GO" id="GO:0016787">
    <property type="term" value="F:hydrolase activity"/>
    <property type="evidence" value="ECO:0007669"/>
    <property type="project" value="InterPro"/>
</dbReference>